<dbReference type="InterPro" id="IPR035969">
    <property type="entry name" value="Rab-GAP_TBC_sf"/>
</dbReference>
<dbReference type="SUPFAM" id="SSF47923">
    <property type="entry name" value="Ypt/Rab-GAP domain of gyp1p"/>
    <property type="match status" value="2"/>
</dbReference>
<feature type="region of interest" description="Disordered" evidence="1">
    <location>
        <begin position="290"/>
        <end position="348"/>
    </location>
</feature>
<evidence type="ECO:0000259" key="2">
    <source>
        <dbReference type="PROSITE" id="PS50086"/>
    </source>
</evidence>
<sequence length="360" mass="41033">MIGSDAFWENEREAPLLNRNDNFFRPETADELLQRAQQLLQLLDQRTATKIESQTLSPNCEDEAAKRIFALDAERTFKSPECRGKLVEVLSSLWPELGDYHQGLGFVVSFLLLVLPPTDVLRVCIGLHREYMPGYFKAAPVAYVRDARVFQKMLNKREPEVGAHLEDLACAEAYASKWFVGLNVHVLTFEALFVFLEGLLETGDRYLFQFAFALIANCKEELLNAKNAADVLEILRLDVARYTNKHKATGEDADGSFFMKIVKDAKGIVVETEELEKLREEAMEDLRMEQERRKQRDKELGLDSDDSIIFSDEYEEEEEEEEEDEEEDSSDVETGVQEAPKGETKAVAVGDVVEKRECAE</sequence>
<evidence type="ECO:0000256" key="1">
    <source>
        <dbReference type="SAM" id="MobiDB-lite"/>
    </source>
</evidence>
<feature type="domain" description="Rab-GAP TBC" evidence="2">
    <location>
        <begin position="1"/>
        <end position="203"/>
    </location>
</feature>
<dbReference type="AlphaFoldDB" id="A0A6P6RSZ8"/>
<reference evidence="4" key="1">
    <citation type="submission" date="2025-08" db="UniProtKB">
        <authorList>
            <consortium name="RefSeq"/>
        </authorList>
    </citation>
    <scope>IDENTIFICATION</scope>
</reference>
<dbReference type="InterPro" id="IPR050302">
    <property type="entry name" value="Rab_GAP_TBC_domain"/>
</dbReference>
<dbReference type="Gene3D" id="1.10.472.80">
    <property type="entry name" value="Ypt/Rab-GAP domain of gyp1p, domain 3"/>
    <property type="match status" value="1"/>
</dbReference>
<keyword evidence="3" id="KW-1185">Reference proteome</keyword>
<dbReference type="Pfam" id="PF00566">
    <property type="entry name" value="RabGAP-TBC"/>
    <property type="match status" value="1"/>
</dbReference>
<dbReference type="PROSITE" id="PS50086">
    <property type="entry name" value="TBC_RABGAP"/>
    <property type="match status" value="1"/>
</dbReference>
<dbReference type="PANTHER" id="PTHR47219:SF9">
    <property type="entry name" value="GTPASE ACTIVATING PROTEIN AND CENTROSOME-ASSOCIATED, ISOFORM B"/>
    <property type="match status" value="1"/>
</dbReference>
<dbReference type="InterPro" id="IPR000195">
    <property type="entry name" value="Rab-GAP-TBC_dom"/>
</dbReference>
<dbReference type="Proteomes" id="UP000515125">
    <property type="component" value="Unplaced"/>
</dbReference>
<dbReference type="RefSeq" id="XP_026190938.1">
    <property type="nucleotide sequence ID" value="XM_026335153.1"/>
</dbReference>
<name>A0A6P6RSZ8_9EIME</name>
<evidence type="ECO:0000313" key="3">
    <source>
        <dbReference type="Proteomes" id="UP000515125"/>
    </source>
</evidence>
<dbReference type="GO" id="GO:0031267">
    <property type="term" value="F:small GTPase binding"/>
    <property type="evidence" value="ECO:0007669"/>
    <property type="project" value="TreeGrafter"/>
</dbReference>
<evidence type="ECO:0000313" key="4">
    <source>
        <dbReference type="RefSeq" id="XP_026190938.1"/>
    </source>
</evidence>
<feature type="compositionally biased region" description="Acidic residues" evidence="1">
    <location>
        <begin position="302"/>
        <end position="331"/>
    </location>
</feature>
<protein>
    <submittedName>
        <fullName evidence="4">GTPase-activating protein AN11010</fullName>
    </submittedName>
</protein>
<organism evidence="3 4">
    <name type="scientific">Cyclospora cayetanensis</name>
    <dbReference type="NCBI Taxonomy" id="88456"/>
    <lineage>
        <taxon>Eukaryota</taxon>
        <taxon>Sar</taxon>
        <taxon>Alveolata</taxon>
        <taxon>Apicomplexa</taxon>
        <taxon>Conoidasida</taxon>
        <taxon>Coccidia</taxon>
        <taxon>Eucoccidiorida</taxon>
        <taxon>Eimeriorina</taxon>
        <taxon>Eimeriidae</taxon>
        <taxon>Cyclospora</taxon>
    </lineage>
</organism>
<accession>A0A6P6RSZ8</accession>
<gene>
    <name evidence="4" type="primary">LOC34620936</name>
</gene>
<dbReference type="PANTHER" id="PTHR47219">
    <property type="entry name" value="RAB GTPASE-ACTIVATING PROTEIN 1-LIKE"/>
    <property type="match status" value="1"/>
</dbReference>
<proteinExistence type="predicted"/>
<feature type="compositionally biased region" description="Basic and acidic residues" evidence="1">
    <location>
        <begin position="290"/>
        <end position="301"/>
    </location>
</feature>
<dbReference type="GeneID" id="34620936"/>
<dbReference type="GO" id="GO:0005096">
    <property type="term" value="F:GTPase activator activity"/>
    <property type="evidence" value="ECO:0007669"/>
    <property type="project" value="TreeGrafter"/>
</dbReference>
<dbReference type="OrthoDB" id="294251at2759"/>